<dbReference type="InterPro" id="IPR002772">
    <property type="entry name" value="Glyco_hydro_3_C"/>
</dbReference>
<dbReference type="OrthoDB" id="9805821at2"/>
<dbReference type="InterPro" id="IPR036962">
    <property type="entry name" value="Glyco_hydro_3_N_sf"/>
</dbReference>
<dbReference type="Gene3D" id="3.20.20.300">
    <property type="entry name" value="Glycoside hydrolase, family 3, N-terminal domain"/>
    <property type="match status" value="1"/>
</dbReference>
<dbReference type="InterPro" id="IPR019800">
    <property type="entry name" value="Glyco_hydro_3_AS"/>
</dbReference>
<dbReference type="SMART" id="SM01217">
    <property type="entry name" value="Fn3_like"/>
    <property type="match status" value="1"/>
</dbReference>
<protein>
    <submittedName>
        <fullName evidence="6">Beta-glucosidase</fullName>
    </submittedName>
</protein>
<dbReference type="InterPro" id="IPR036881">
    <property type="entry name" value="Glyco_hydro_3_C_sf"/>
</dbReference>
<accession>V7I6T6</accession>
<dbReference type="Pfam" id="PF14310">
    <property type="entry name" value="Fn3-like"/>
    <property type="match status" value="1"/>
</dbReference>
<dbReference type="SUPFAM" id="SSF51445">
    <property type="entry name" value="(Trans)glycosidases"/>
    <property type="match status" value="1"/>
</dbReference>
<name>V7I6T6_9CLOT</name>
<gene>
    <name evidence="6" type="ORF">T472_0209280</name>
</gene>
<dbReference type="AlphaFoldDB" id="V7I6T6"/>
<evidence type="ECO:0000256" key="1">
    <source>
        <dbReference type="ARBA" id="ARBA00005336"/>
    </source>
</evidence>
<dbReference type="InterPro" id="IPR017853">
    <property type="entry name" value="GH"/>
</dbReference>
<dbReference type="Proteomes" id="UP000017747">
    <property type="component" value="Unassembled WGS sequence"/>
</dbReference>
<dbReference type="PANTHER" id="PTHR42715:SF10">
    <property type="entry name" value="BETA-GLUCOSIDASE"/>
    <property type="match status" value="1"/>
</dbReference>
<organism evidence="6 7">
    <name type="scientific">Youngiibacter fragilis 232.1</name>
    <dbReference type="NCBI Taxonomy" id="994573"/>
    <lineage>
        <taxon>Bacteria</taxon>
        <taxon>Bacillati</taxon>
        <taxon>Bacillota</taxon>
        <taxon>Clostridia</taxon>
        <taxon>Eubacteriales</taxon>
        <taxon>Clostridiaceae</taxon>
        <taxon>Youngiibacter</taxon>
    </lineage>
</organism>
<comment type="similarity">
    <text evidence="1 4">Belongs to the glycosyl hydrolase 3 family.</text>
</comment>
<dbReference type="Gene3D" id="2.60.40.10">
    <property type="entry name" value="Immunoglobulins"/>
    <property type="match status" value="1"/>
</dbReference>
<sequence>MKKKEMIRQMTLEEKASLMSGENFWVSKKIARLGIPAISFADGPNGVRSQTDQVDHLGLNPGKPSTCYPTASAVANSWDTDLAETVGQALGEEASAQGIDVLLGPGLNMKRNPLCGRNFEYYSEDPILSGKMAAAFTRGIQSSGVSACIKHFAVNNQELHRMSNDSILDERTLRELYLTGFEIAVKEGKPLSVMSSYNKVNGSHASENSHLLSDILRDEWGFEGIVVTDWGGSHDRVSGLAAGTNVEMPSSGTNSDIEIVNAVRSGLIPESVLDRRVDEYLSFLEDLRMSGSEKTAGASGKDVEYYHDIARRAAEESIVLLKNDDSILPIAAGTKVAVIGDFARVPRYQGGGSSNVNPTKVDNAVDCMVNTHLEMVGFEPGFRRNGSEDRELLDAALELAKKAQVTLLYIGLDEMSEVEGLERSHMRISENQIKLLKALKEVNPNIVAILSCGSAIEMPWADDCRAILHGSLSGQAGAMAVLNVITGRVCPGGKLSESYPLRYEDVPTCKYFPGTESTTEYRESIFTGYRYYGTRGIEVRFPFGFGLSYTSFGYSDLAVDDNGVTFSITNTGDTEGAEIAQLYVGLEDSQIFRPKHELKGFVKVRLQPGEKRRVAIPFDERTFRYFSVKTGRFEVEEGTYRISIGASSEDIRLTGELKHEGTGAEAPYVRSRLGHYYTADVDSVTDEEFEALLGRKVPRADWDKSLPLTRNDTISQLYYAKSGLARLLHRILRRMKNKAEENKSPDLNILYIYNMPFYGLAKMTKGMLSMEMVDSLLMIVNGRSLKGLSGLLAGFFRMRRAKKAFSESLMKAGKA</sequence>
<dbReference type="InterPro" id="IPR001764">
    <property type="entry name" value="Glyco_hydro_3_N"/>
</dbReference>
<dbReference type="Pfam" id="PF01915">
    <property type="entry name" value="Glyco_hydro_3_C"/>
    <property type="match status" value="1"/>
</dbReference>
<keyword evidence="3" id="KW-0119">Carbohydrate metabolism</keyword>
<proteinExistence type="inferred from homology"/>
<dbReference type="SUPFAM" id="SSF52279">
    <property type="entry name" value="Beta-D-glucan exohydrolase, C-terminal domain"/>
    <property type="match status" value="1"/>
</dbReference>
<evidence type="ECO:0000259" key="5">
    <source>
        <dbReference type="SMART" id="SM01217"/>
    </source>
</evidence>
<dbReference type="RefSeq" id="WP_023387741.1">
    <property type="nucleotide sequence ID" value="NZ_AXUN02000171.1"/>
</dbReference>
<dbReference type="PRINTS" id="PR00133">
    <property type="entry name" value="GLHYDRLASE3"/>
</dbReference>
<dbReference type="InterPro" id="IPR013783">
    <property type="entry name" value="Ig-like_fold"/>
</dbReference>
<comment type="caution">
    <text evidence="6">The sequence shown here is derived from an EMBL/GenBank/DDBJ whole genome shotgun (WGS) entry which is preliminary data.</text>
</comment>
<dbReference type="PANTHER" id="PTHR42715">
    <property type="entry name" value="BETA-GLUCOSIDASE"/>
    <property type="match status" value="1"/>
</dbReference>
<dbReference type="EMBL" id="AXUN02000171">
    <property type="protein sequence ID" value="ETA80924.1"/>
    <property type="molecule type" value="Genomic_DNA"/>
</dbReference>
<evidence type="ECO:0000313" key="7">
    <source>
        <dbReference type="Proteomes" id="UP000017747"/>
    </source>
</evidence>
<dbReference type="InterPro" id="IPR026891">
    <property type="entry name" value="Fn3-like"/>
</dbReference>
<dbReference type="GO" id="GO:0008422">
    <property type="term" value="F:beta-glucosidase activity"/>
    <property type="evidence" value="ECO:0007669"/>
    <property type="project" value="UniProtKB-ARBA"/>
</dbReference>
<dbReference type="Pfam" id="PF00933">
    <property type="entry name" value="Glyco_hydro_3"/>
    <property type="match status" value="1"/>
</dbReference>
<dbReference type="eggNOG" id="COG1472">
    <property type="taxonomic scope" value="Bacteria"/>
</dbReference>
<evidence type="ECO:0000313" key="6">
    <source>
        <dbReference type="EMBL" id="ETA80924.1"/>
    </source>
</evidence>
<evidence type="ECO:0000256" key="2">
    <source>
        <dbReference type="ARBA" id="ARBA00022801"/>
    </source>
</evidence>
<feature type="domain" description="Fibronectin type III-like" evidence="5">
    <location>
        <begin position="578"/>
        <end position="648"/>
    </location>
</feature>
<evidence type="ECO:0000256" key="3">
    <source>
        <dbReference type="ARBA" id="ARBA00023277"/>
    </source>
</evidence>
<evidence type="ECO:0000256" key="4">
    <source>
        <dbReference type="RuleBase" id="RU361161"/>
    </source>
</evidence>
<keyword evidence="2 4" id="KW-0378">Hydrolase</keyword>
<dbReference type="PROSITE" id="PS00775">
    <property type="entry name" value="GLYCOSYL_HYDROL_F3"/>
    <property type="match status" value="1"/>
</dbReference>
<dbReference type="Gene3D" id="3.40.50.1700">
    <property type="entry name" value="Glycoside hydrolase family 3 C-terminal domain"/>
    <property type="match status" value="1"/>
</dbReference>
<dbReference type="GO" id="GO:0005975">
    <property type="term" value="P:carbohydrate metabolic process"/>
    <property type="evidence" value="ECO:0007669"/>
    <property type="project" value="InterPro"/>
</dbReference>
<keyword evidence="7" id="KW-1185">Reference proteome</keyword>
<reference evidence="6 7" key="1">
    <citation type="journal article" date="2014" name="Genome Announc.">
        <title>Genome Sequence of Youngiibacter fragilis, the Type Strain of the Genus Youngiibacter.</title>
        <authorList>
            <person name="Wawrik C.B."/>
            <person name="Callaghan A.V."/>
            <person name="Stamps B.W."/>
            <person name="Wawrik B."/>
        </authorList>
    </citation>
    <scope>NUCLEOTIDE SEQUENCE [LARGE SCALE GENOMIC DNA]</scope>
    <source>
        <strain evidence="6 7">232.1</strain>
    </source>
</reference>
<dbReference type="PATRIC" id="fig|994573.3.peg.1722"/>
<keyword evidence="4" id="KW-0326">Glycosidase</keyword>
<dbReference type="InterPro" id="IPR050288">
    <property type="entry name" value="Cellulose_deg_GH3"/>
</dbReference>
<dbReference type="STRING" id="994573.T472_0209280"/>
<dbReference type="FunFam" id="2.60.40.10:FF:000495">
    <property type="entry name" value="Periplasmic beta-glucosidase"/>
    <property type="match status" value="1"/>
</dbReference>